<organism evidence="10 11">
    <name type="scientific">Mangrovivirga halotolerans</name>
    <dbReference type="NCBI Taxonomy" id="2993936"/>
    <lineage>
        <taxon>Bacteria</taxon>
        <taxon>Pseudomonadati</taxon>
        <taxon>Bacteroidota</taxon>
        <taxon>Cytophagia</taxon>
        <taxon>Cytophagales</taxon>
        <taxon>Mangrovivirgaceae</taxon>
        <taxon>Mangrovivirga</taxon>
    </lineage>
</organism>
<dbReference type="SMART" id="SM00387">
    <property type="entry name" value="HATPase_c"/>
    <property type="match status" value="1"/>
</dbReference>
<evidence type="ECO:0000259" key="9">
    <source>
        <dbReference type="PROSITE" id="PS50113"/>
    </source>
</evidence>
<feature type="domain" description="Histidine kinase" evidence="7">
    <location>
        <begin position="179"/>
        <end position="390"/>
    </location>
</feature>
<gene>
    <name evidence="10" type="ORF">OO013_16545</name>
</gene>
<dbReference type="Gene3D" id="3.30.450.20">
    <property type="entry name" value="PAS domain"/>
    <property type="match status" value="1"/>
</dbReference>
<dbReference type="InterPro" id="IPR036890">
    <property type="entry name" value="HATPase_C_sf"/>
</dbReference>
<evidence type="ECO:0000256" key="3">
    <source>
        <dbReference type="ARBA" id="ARBA00022553"/>
    </source>
</evidence>
<dbReference type="EC" id="2.7.13.3" evidence="2"/>
<dbReference type="InterPro" id="IPR003661">
    <property type="entry name" value="HisK_dim/P_dom"/>
</dbReference>
<dbReference type="InterPro" id="IPR005467">
    <property type="entry name" value="His_kinase_dom"/>
</dbReference>
<keyword evidence="3" id="KW-0597">Phosphoprotein</keyword>
<evidence type="ECO:0000313" key="10">
    <source>
        <dbReference type="EMBL" id="MCX2745491.1"/>
    </source>
</evidence>
<dbReference type="InterPro" id="IPR004358">
    <property type="entry name" value="Sig_transdc_His_kin-like_C"/>
</dbReference>
<evidence type="ECO:0000256" key="6">
    <source>
        <dbReference type="SAM" id="Coils"/>
    </source>
</evidence>
<dbReference type="EMBL" id="JAPFQN010000010">
    <property type="protein sequence ID" value="MCX2745491.1"/>
    <property type="molecule type" value="Genomic_DNA"/>
</dbReference>
<dbReference type="SUPFAM" id="SSF47384">
    <property type="entry name" value="Homodimeric domain of signal transducing histidine kinase"/>
    <property type="match status" value="1"/>
</dbReference>
<protein>
    <recommendedName>
        <fullName evidence="2">histidine kinase</fullName>
        <ecNumber evidence="2">2.7.13.3</ecNumber>
    </recommendedName>
</protein>
<evidence type="ECO:0000256" key="1">
    <source>
        <dbReference type="ARBA" id="ARBA00000085"/>
    </source>
</evidence>
<dbReference type="InterPro" id="IPR000014">
    <property type="entry name" value="PAS"/>
</dbReference>
<dbReference type="CDD" id="cd00130">
    <property type="entry name" value="PAS"/>
    <property type="match status" value="1"/>
</dbReference>
<dbReference type="InterPro" id="IPR003594">
    <property type="entry name" value="HATPase_dom"/>
</dbReference>
<comment type="caution">
    <text evidence="10">The sequence shown here is derived from an EMBL/GenBank/DDBJ whole genome shotgun (WGS) entry which is preliminary data.</text>
</comment>
<feature type="domain" description="PAC" evidence="9">
    <location>
        <begin position="97"/>
        <end position="147"/>
    </location>
</feature>
<dbReference type="Gene3D" id="1.10.287.130">
    <property type="match status" value="1"/>
</dbReference>
<dbReference type="Gene3D" id="3.30.565.10">
    <property type="entry name" value="Histidine kinase-like ATPase, C-terminal domain"/>
    <property type="match status" value="1"/>
</dbReference>
<dbReference type="InterPro" id="IPR052162">
    <property type="entry name" value="Sensor_kinase/Photoreceptor"/>
</dbReference>
<dbReference type="PANTHER" id="PTHR43304:SF1">
    <property type="entry name" value="PAC DOMAIN-CONTAINING PROTEIN"/>
    <property type="match status" value="1"/>
</dbReference>
<dbReference type="Pfam" id="PF02518">
    <property type="entry name" value="HATPase_c"/>
    <property type="match status" value="1"/>
</dbReference>
<dbReference type="SUPFAM" id="SSF55874">
    <property type="entry name" value="ATPase domain of HSP90 chaperone/DNA topoisomerase II/histidine kinase"/>
    <property type="match status" value="1"/>
</dbReference>
<dbReference type="InterPro" id="IPR000700">
    <property type="entry name" value="PAS-assoc_C"/>
</dbReference>
<keyword evidence="4" id="KW-0808">Transferase</keyword>
<dbReference type="GO" id="GO:0016301">
    <property type="term" value="F:kinase activity"/>
    <property type="evidence" value="ECO:0007669"/>
    <property type="project" value="UniProtKB-KW"/>
</dbReference>
<comment type="catalytic activity">
    <reaction evidence="1">
        <text>ATP + protein L-histidine = ADP + protein N-phospho-L-histidine.</text>
        <dbReference type="EC" id="2.7.13.3"/>
    </reaction>
</comment>
<dbReference type="PROSITE" id="PS50109">
    <property type="entry name" value="HIS_KIN"/>
    <property type="match status" value="1"/>
</dbReference>
<evidence type="ECO:0000313" key="11">
    <source>
        <dbReference type="Proteomes" id="UP001209885"/>
    </source>
</evidence>
<dbReference type="PROSITE" id="PS50113">
    <property type="entry name" value="PAC"/>
    <property type="match status" value="1"/>
</dbReference>
<evidence type="ECO:0000259" key="8">
    <source>
        <dbReference type="PROSITE" id="PS50112"/>
    </source>
</evidence>
<dbReference type="Pfam" id="PF13426">
    <property type="entry name" value="PAS_9"/>
    <property type="match status" value="1"/>
</dbReference>
<dbReference type="PROSITE" id="PS50112">
    <property type="entry name" value="PAS"/>
    <property type="match status" value="1"/>
</dbReference>
<dbReference type="PRINTS" id="PR00344">
    <property type="entry name" value="BCTRLSENSOR"/>
</dbReference>
<dbReference type="NCBIfam" id="TIGR00229">
    <property type="entry name" value="sensory_box"/>
    <property type="match status" value="1"/>
</dbReference>
<evidence type="ECO:0000256" key="4">
    <source>
        <dbReference type="ARBA" id="ARBA00022679"/>
    </source>
</evidence>
<dbReference type="RefSeq" id="WP_266058081.1">
    <property type="nucleotide sequence ID" value="NZ_JAPFQN010000010.1"/>
</dbReference>
<evidence type="ECO:0000259" key="7">
    <source>
        <dbReference type="PROSITE" id="PS50109"/>
    </source>
</evidence>
<evidence type="ECO:0000256" key="5">
    <source>
        <dbReference type="ARBA" id="ARBA00022777"/>
    </source>
</evidence>
<accession>A0ABT3RVD4</accession>
<dbReference type="Proteomes" id="UP001209885">
    <property type="component" value="Unassembled WGS sequence"/>
</dbReference>
<sequence>MENLRTRKDRPSSKSYNNFKAIDVKGDIYKQIFKHSPIPTIVHDMEMNIIDINNSALEEFGYKQEELLEKTVFDLHTEEELVHSNEILDRMHKENKLSVETSFKRKDGSVFYAKATPCKFMLGNKPVIHVFIQDITDHILAEKKLAELNDALKSEMKKVEAHSKQVELKNKELEEFAYVAAHDLKAPITNINILKDMINEESFKDEDNKELFDKLKKNITQLHSTVFSLNDVITFKTTLNNDKELIKFDELFEEIKETIEEQIKNSNATITEDFSNCPEIKYPPLHLKSIMQNLLTNAIKYRNPEIPLKVEVQTSENNGRTCLTVKDNGLGFNSEKFGDKMFGLFKRLHTHIEGKGVGMYIVKSILDTHGGKIEVESKPNEGAMFKVYLN</sequence>
<dbReference type="InterPro" id="IPR035965">
    <property type="entry name" value="PAS-like_dom_sf"/>
</dbReference>
<name>A0ABT3RVD4_9BACT</name>
<dbReference type="SUPFAM" id="SSF55785">
    <property type="entry name" value="PYP-like sensor domain (PAS domain)"/>
    <property type="match status" value="1"/>
</dbReference>
<keyword evidence="5 10" id="KW-0418">Kinase</keyword>
<feature type="domain" description="PAS" evidence="8">
    <location>
        <begin position="25"/>
        <end position="95"/>
    </location>
</feature>
<dbReference type="CDD" id="cd00082">
    <property type="entry name" value="HisKA"/>
    <property type="match status" value="1"/>
</dbReference>
<keyword evidence="11" id="KW-1185">Reference proteome</keyword>
<dbReference type="PANTHER" id="PTHR43304">
    <property type="entry name" value="PHYTOCHROME-LIKE PROTEIN CPH1"/>
    <property type="match status" value="1"/>
</dbReference>
<reference evidence="10 11" key="1">
    <citation type="submission" date="2022-11" db="EMBL/GenBank/DDBJ databases">
        <title>The characterization of three novel Bacteroidetes species and genomic analysis of their roles in tidal elemental geochemical cycles.</title>
        <authorList>
            <person name="Ma K."/>
        </authorList>
    </citation>
    <scope>NUCLEOTIDE SEQUENCE [LARGE SCALE GENOMIC DNA]</scope>
    <source>
        <strain evidence="10 11">M17</strain>
    </source>
</reference>
<dbReference type="SMART" id="SM00091">
    <property type="entry name" value="PAS"/>
    <property type="match status" value="1"/>
</dbReference>
<dbReference type="InterPro" id="IPR036097">
    <property type="entry name" value="HisK_dim/P_sf"/>
</dbReference>
<feature type="coiled-coil region" evidence="6">
    <location>
        <begin position="142"/>
        <end position="169"/>
    </location>
</feature>
<proteinExistence type="predicted"/>
<evidence type="ECO:0000256" key="2">
    <source>
        <dbReference type="ARBA" id="ARBA00012438"/>
    </source>
</evidence>
<keyword evidence="6" id="KW-0175">Coiled coil</keyword>